<dbReference type="RefSeq" id="WP_286212731.1">
    <property type="nucleotide sequence ID" value="NZ_AP027452.1"/>
</dbReference>
<name>A0AAI8U271_MYCME</name>
<gene>
    <name evidence="1" type="ORF">hbim_07114</name>
</gene>
<dbReference type="Proteomes" id="UP001241092">
    <property type="component" value="Chromosome"/>
</dbReference>
<proteinExistence type="predicted"/>
<dbReference type="EMBL" id="AP027452">
    <property type="protein sequence ID" value="BDY33139.1"/>
    <property type="molecule type" value="Genomic_DNA"/>
</dbReference>
<evidence type="ECO:0000313" key="1">
    <source>
        <dbReference type="EMBL" id="BDY33139.1"/>
    </source>
</evidence>
<dbReference type="GO" id="GO:0009306">
    <property type="term" value="P:protein secretion"/>
    <property type="evidence" value="ECO:0007669"/>
    <property type="project" value="InterPro"/>
</dbReference>
<evidence type="ECO:0000313" key="2">
    <source>
        <dbReference type="Proteomes" id="UP001241092"/>
    </source>
</evidence>
<reference evidence="1" key="1">
    <citation type="submission" date="2023-03" db="EMBL/GenBank/DDBJ databases">
        <title>Draft genome sequence of a Mycolicibacterium mageritense strain H4_3_1 isolated from a hybrid biological-inorganic system reactor.</title>
        <authorList>
            <person name="Feng X."/>
            <person name="Kazama D."/>
            <person name="Sato K."/>
            <person name="Kobayashi H."/>
        </authorList>
    </citation>
    <scope>NUCLEOTIDE SEQUENCE</scope>
    <source>
        <strain evidence="1">H4_3_1</strain>
    </source>
</reference>
<organism evidence="1 2">
    <name type="scientific">Mycolicibacterium mageritense</name>
    <name type="common">Mycobacterium mageritense</name>
    <dbReference type="NCBI Taxonomy" id="53462"/>
    <lineage>
        <taxon>Bacteria</taxon>
        <taxon>Bacillati</taxon>
        <taxon>Actinomycetota</taxon>
        <taxon>Actinomycetes</taxon>
        <taxon>Mycobacteriales</taxon>
        <taxon>Mycobacteriaceae</taxon>
        <taxon>Mycolicibacterium</taxon>
    </lineage>
</organism>
<dbReference type="Pfam" id="PF10824">
    <property type="entry name" value="T7SS_ESX_EspC"/>
    <property type="match status" value="1"/>
</dbReference>
<accession>A0AAI8U271</accession>
<protein>
    <recommendedName>
        <fullName evidence="3">ESX-1 secretion-associated protein</fullName>
    </recommendedName>
</protein>
<sequence>MADDLSVDTAGLRTGAARHGEVAEAIATTHGDTAAAGSQPSHAGVAAIRAAVASARAAQSGRVAQLGTGLSAANAVYIHADDDAADNITRTV</sequence>
<dbReference type="InterPro" id="IPR022536">
    <property type="entry name" value="EspC"/>
</dbReference>
<evidence type="ECO:0008006" key="3">
    <source>
        <dbReference type="Google" id="ProtNLM"/>
    </source>
</evidence>
<dbReference type="AlphaFoldDB" id="A0AAI8U271"/>